<evidence type="ECO:0008006" key="4">
    <source>
        <dbReference type="Google" id="ProtNLM"/>
    </source>
</evidence>
<dbReference type="Pfam" id="PF05544">
    <property type="entry name" value="Pro_racemase"/>
    <property type="match status" value="1"/>
</dbReference>
<dbReference type="KEGG" id="ptn:PTRA_b0301"/>
<evidence type="ECO:0000313" key="2">
    <source>
        <dbReference type="EMBL" id="ALS34806.1"/>
    </source>
</evidence>
<dbReference type="Gene3D" id="3.10.310.10">
    <property type="entry name" value="Diaminopimelate Epimerase, Chain A, domain 1"/>
    <property type="match status" value="2"/>
</dbReference>
<gene>
    <name evidence="2" type="ORF">PTRA_b0301</name>
</gene>
<dbReference type="Proteomes" id="UP000065261">
    <property type="component" value="Chromosome II"/>
</dbReference>
<reference evidence="2 3" key="1">
    <citation type="submission" date="2015-03" db="EMBL/GenBank/DDBJ databases">
        <authorList>
            <person name="Murphy D."/>
        </authorList>
    </citation>
    <scope>NUCLEOTIDE SEQUENCE [LARGE SCALE GENOMIC DNA]</scope>
    <source>
        <strain evidence="2 3">KMM 520</strain>
    </source>
</reference>
<dbReference type="SUPFAM" id="SSF54506">
    <property type="entry name" value="Diaminopimelate epimerase-like"/>
    <property type="match status" value="1"/>
</dbReference>
<protein>
    <recommendedName>
        <fullName evidence="4">Proline racemase</fullName>
    </recommendedName>
</protein>
<accession>A0A0U2LRS0</accession>
<sequence>MAQLFSKGKLAQGQEFVHESYIGSQFIGCVEQLTEVAGRAAILPSICSWSRVTGSSSITVDDDPYAFGFQVI</sequence>
<dbReference type="InterPro" id="IPR008794">
    <property type="entry name" value="Pro_racemase_fam"/>
</dbReference>
<dbReference type="AlphaFoldDB" id="A0A0U2LRS0"/>
<evidence type="ECO:0000313" key="3">
    <source>
        <dbReference type="Proteomes" id="UP000065261"/>
    </source>
</evidence>
<dbReference type="EMBL" id="CP011035">
    <property type="protein sequence ID" value="ALS34806.1"/>
    <property type="molecule type" value="Genomic_DNA"/>
</dbReference>
<name>A0A0U2LRS0_9GAMM</name>
<organism evidence="2">
    <name type="scientific">Pseudoalteromonas translucida KMM 520</name>
    <dbReference type="NCBI Taxonomy" id="1315283"/>
    <lineage>
        <taxon>Bacteria</taxon>
        <taxon>Pseudomonadati</taxon>
        <taxon>Pseudomonadota</taxon>
        <taxon>Gammaproteobacteria</taxon>
        <taxon>Alteromonadales</taxon>
        <taxon>Pseudoalteromonadaceae</taxon>
        <taxon>Pseudoalteromonas</taxon>
    </lineage>
</organism>
<evidence type="ECO:0000256" key="1">
    <source>
        <dbReference type="ARBA" id="ARBA00007529"/>
    </source>
</evidence>
<comment type="similarity">
    <text evidence="1">Belongs to the proline racemase family.</text>
</comment>
<dbReference type="GO" id="GO:0047580">
    <property type="term" value="F:4-hydroxyproline epimerase activity"/>
    <property type="evidence" value="ECO:0007669"/>
    <property type="project" value="UniProtKB-ARBA"/>
</dbReference>
<proteinExistence type="inferred from homology"/>
<dbReference type="PATRIC" id="fig|1315283.4.peg.3396"/>